<reference evidence="3" key="1">
    <citation type="submission" date="2020-05" db="EMBL/GenBank/DDBJ databases">
        <title>Mycena genomes resolve the evolution of fungal bioluminescence.</title>
        <authorList>
            <person name="Tsai I.J."/>
        </authorList>
    </citation>
    <scope>NUCLEOTIDE SEQUENCE</scope>
    <source>
        <strain evidence="3">160909Yilan</strain>
    </source>
</reference>
<accession>A0A8H7DH41</accession>
<comment type="caution">
    <text evidence="3">The sequence shown here is derived from an EMBL/GenBank/DDBJ whole genome shotgun (WGS) entry which is preliminary data.</text>
</comment>
<dbReference type="Gene3D" id="3.40.50.300">
    <property type="entry name" value="P-loop containing nucleotide triphosphate hydrolases"/>
    <property type="match status" value="1"/>
</dbReference>
<feature type="domain" description="NACHT" evidence="2">
    <location>
        <begin position="106"/>
        <end position="251"/>
    </location>
</feature>
<evidence type="ECO:0000259" key="2">
    <source>
        <dbReference type="PROSITE" id="PS50837"/>
    </source>
</evidence>
<sequence length="807" mass="90333">MNSYHYYVTGGTGGAGGPGYENGAGGAGGQGTGPSLNFDIQSSGSFTVNNVQQRERGIDILHRAATLEAIHDSTDSFMEPKCHPETRTGMLKDLLTWALDPHPKTTILWLYGPAGAGKTAIMRTLATQLHEKRRLGGCFFFKRGHVARNNARTLFTTIAYQLALNVKSLQTPISRVAEKNPSIVGLSIGTQMQQLISEPCRTHENRRSLAIVIDGLDECDGHAFQGEILRAILNPSSNHAIFLRFIIASRPEPQISKMFPLPDHSCNYHRFNVEQSFDDVRKYLCHEFSRIHRDHPTMTKIPSPWPGPRVLEELVQKSSGYFIYASTIIKFIDDENYRPTARLALVQDGNRTGSESAFGALDQLYMTVLRSSPRQSELTPILSAIVHLEELGAGEIDLLLGLEEGETGLILRNLQSVLEIPADDDSEISSHHASFLDFLCNANRSQAFYVGSSHHRMDLARCLLKFCFGGDNRRILKGEYSKTRPTPRRTLSQALIPFITSLPPTSELCPPIGLVDPSYIFLPNVSWGVLDSNLKCMLSWLAKVPSAPPGVFTLWSDYSYMFLLAKAIYRASFHPPPMSPGQDCINITSPSPKLLQVLVGVSFVCSTYTDVMFQHILVLLDVTWDELRTIICSHRSISPEPRRESAPQYSHPDEIYRWVSRDIALRCIRAIVDNHVGAASSLPDEIHQEIVRKALPFLVRWSPPCPALYQKLCSITCPILWAFESAESFIYHVAKWLESFPGGPKLELITFWMNGRTPGESMSNVKVIEGRIHHYSSAEEMQWGKKIDRWNDFAAYTLLPDQLKLPL</sequence>
<name>A0A8H7DH41_9AGAR</name>
<dbReference type="InterPro" id="IPR027417">
    <property type="entry name" value="P-loop_NTPase"/>
</dbReference>
<gene>
    <name evidence="3" type="ORF">MSAN_00501200</name>
</gene>
<evidence type="ECO:0000256" key="1">
    <source>
        <dbReference type="ARBA" id="ARBA00022737"/>
    </source>
</evidence>
<dbReference type="InterPro" id="IPR007111">
    <property type="entry name" value="NACHT_NTPase"/>
</dbReference>
<dbReference type="EMBL" id="JACAZH010000003">
    <property type="protein sequence ID" value="KAF7372942.1"/>
    <property type="molecule type" value="Genomic_DNA"/>
</dbReference>
<dbReference type="Pfam" id="PF24883">
    <property type="entry name" value="NPHP3_N"/>
    <property type="match status" value="1"/>
</dbReference>
<dbReference type="AlphaFoldDB" id="A0A8H7DH41"/>
<evidence type="ECO:0000313" key="4">
    <source>
        <dbReference type="Proteomes" id="UP000623467"/>
    </source>
</evidence>
<dbReference type="PANTHER" id="PTHR10039:SF17">
    <property type="entry name" value="FUNGAL STAND N-TERMINAL GOODBYE DOMAIN-CONTAINING PROTEIN-RELATED"/>
    <property type="match status" value="1"/>
</dbReference>
<proteinExistence type="predicted"/>
<dbReference type="PANTHER" id="PTHR10039">
    <property type="entry name" value="AMELOGENIN"/>
    <property type="match status" value="1"/>
</dbReference>
<keyword evidence="1" id="KW-0677">Repeat</keyword>
<dbReference type="Proteomes" id="UP000623467">
    <property type="component" value="Unassembled WGS sequence"/>
</dbReference>
<dbReference type="PROSITE" id="PS50837">
    <property type="entry name" value="NACHT"/>
    <property type="match status" value="1"/>
</dbReference>
<dbReference type="SUPFAM" id="SSF52540">
    <property type="entry name" value="P-loop containing nucleoside triphosphate hydrolases"/>
    <property type="match status" value="1"/>
</dbReference>
<dbReference type="OrthoDB" id="5967843at2759"/>
<evidence type="ECO:0000313" key="3">
    <source>
        <dbReference type="EMBL" id="KAF7372942.1"/>
    </source>
</evidence>
<dbReference type="InterPro" id="IPR056884">
    <property type="entry name" value="NPHP3-like_N"/>
</dbReference>
<keyword evidence="4" id="KW-1185">Reference proteome</keyword>
<protein>
    <submittedName>
        <fullName evidence="3">Putative nwd2 protein</fullName>
    </submittedName>
</protein>
<organism evidence="3 4">
    <name type="scientific">Mycena sanguinolenta</name>
    <dbReference type="NCBI Taxonomy" id="230812"/>
    <lineage>
        <taxon>Eukaryota</taxon>
        <taxon>Fungi</taxon>
        <taxon>Dikarya</taxon>
        <taxon>Basidiomycota</taxon>
        <taxon>Agaricomycotina</taxon>
        <taxon>Agaricomycetes</taxon>
        <taxon>Agaricomycetidae</taxon>
        <taxon>Agaricales</taxon>
        <taxon>Marasmiineae</taxon>
        <taxon>Mycenaceae</taxon>
        <taxon>Mycena</taxon>
    </lineage>
</organism>